<sequence>MKLISIFFINIIFLLNSFIAFAFTNVTVKEALTLTENNKELIVVDVREIDEFCDEFGHIPCSINYPYNSGVLNERYSELPKDGQILIVCRSGNRSYQVSEFLTSKGYKNIYNMVGGMSAWEGETAGCEEGTVRECPLPILYYPHIASSGEWETEIGLINQNDSWHLSGIFRAYDRAGNIVSDKLILLSAHSRAEIIVGNEFPSPQNIAYITFEPDYDTELFTGYLKFYQGNQNRAAVPAVKNSEVNKNDIYISHIASDFNWWTGIAIVNTDSSSRDLTIEFDNGIILQKTIAANAHDSFLIKDLFDSKPQADIHSGIIRGGDGLIGLELFGSTESSGNKCLSGVLLTDDANTTLYYPHVASDEKWWTGIAVFNPSDSENVIVFTPFRADGTALNSEAISVPILAHSQYSSYFKELYFPDNTAWILAEAESPVVGLQLFGTHGGNEMAGYSVVDNIQKAGVFFKIEKNGWTGIAFVNTEEETADIILTAHDNNGNIIASENIVLKSYEKRVQMAEDFFTKENIDAAAYIRFSSDKQTAAFQLNGSSDGMMLDGLPGR</sequence>
<dbReference type="Pfam" id="PF00581">
    <property type="entry name" value="Rhodanese"/>
    <property type="match status" value="1"/>
</dbReference>
<dbReference type="Proteomes" id="UP000663720">
    <property type="component" value="Chromosome"/>
</dbReference>
<dbReference type="SMART" id="SM00450">
    <property type="entry name" value="RHOD"/>
    <property type="match status" value="1"/>
</dbReference>
<dbReference type="PANTHER" id="PTHR43031:SF1">
    <property type="entry name" value="PYRIDINE NUCLEOTIDE-DISULPHIDE OXIDOREDUCTASE"/>
    <property type="match status" value="1"/>
</dbReference>
<dbReference type="PANTHER" id="PTHR43031">
    <property type="entry name" value="FAD-DEPENDENT OXIDOREDUCTASE"/>
    <property type="match status" value="1"/>
</dbReference>
<dbReference type="Gene3D" id="3.40.250.10">
    <property type="entry name" value="Rhodanese-like domain"/>
    <property type="match status" value="1"/>
</dbReference>
<reference evidence="2" key="1">
    <citation type="journal article" date="2021" name="Microb. Physiol.">
        <title>Proteogenomic Insights into the Physiology of Marine, Sulfate-Reducing, Filamentous Desulfonema limicola and Desulfonema magnum.</title>
        <authorList>
            <person name="Schnaars V."/>
            <person name="Wohlbrand L."/>
            <person name="Scheve S."/>
            <person name="Hinrichs C."/>
            <person name="Reinhardt R."/>
            <person name="Rabus R."/>
        </authorList>
    </citation>
    <scope>NUCLEOTIDE SEQUENCE</scope>
    <source>
        <strain evidence="2">5ac10</strain>
    </source>
</reference>
<protein>
    <submittedName>
        <fullName evidence="2">Rhodanese-like domain-containing protein</fullName>
    </submittedName>
</protein>
<name>A0A975B7Y8_9BACT</name>
<feature type="domain" description="Rhodanese" evidence="1">
    <location>
        <begin position="37"/>
        <end position="129"/>
    </location>
</feature>
<accession>A0A975B7Y8</accession>
<keyword evidence="3" id="KW-1185">Reference proteome</keyword>
<gene>
    <name evidence="2" type="ORF">dnl_27090</name>
</gene>
<proteinExistence type="predicted"/>
<dbReference type="AlphaFoldDB" id="A0A975B7Y8"/>
<evidence type="ECO:0000259" key="1">
    <source>
        <dbReference type="PROSITE" id="PS50206"/>
    </source>
</evidence>
<dbReference type="InterPro" id="IPR036873">
    <property type="entry name" value="Rhodanese-like_dom_sf"/>
</dbReference>
<dbReference type="PROSITE" id="PS50206">
    <property type="entry name" value="RHODANESE_3"/>
    <property type="match status" value="1"/>
</dbReference>
<dbReference type="KEGG" id="dli:dnl_27090"/>
<organism evidence="2 3">
    <name type="scientific">Desulfonema limicola</name>
    <dbReference type="NCBI Taxonomy" id="45656"/>
    <lineage>
        <taxon>Bacteria</taxon>
        <taxon>Pseudomonadati</taxon>
        <taxon>Thermodesulfobacteriota</taxon>
        <taxon>Desulfobacteria</taxon>
        <taxon>Desulfobacterales</taxon>
        <taxon>Desulfococcaceae</taxon>
        <taxon>Desulfonema</taxon>
    </lineage>
</organism>
<dbReference type="InterPro" id="IPR050229">
    <property type="entry name" value="GlpE_sulfurtransferase"/>
</dbReference>
<dbReference type="InterPro" id="IPR001763">
    <property type="entry name" value="Rhodanese-like_dom"/>
</dbReference>
<dbReference type="EMBL" id="CP061799">
    <property type="protein sequence ID" value="QTA80406.1"/>
    <property type="molecule type" value="Genomic_DNA"/>
</dbReference>
<dbReference type="RefSeq" id="WP_207692055.1">
    <property type="nucleotide sequence ID" value="NZ_CP061799.1"/>
</dbReference>
<dbReference type="CDD" id="cd00158">
    <property type="entry name" value="RHOD"/>
    <property type="match status" value="1"/>
</dbReference>
<evidence type="ECO:0000313" key="3">
    <source>
        <dbReference type="Proteomes" id="UP000663720"/>
    </source>
</evidence>
<evidence type="ECO:0000313" key="2">
    <source>
        <dbReference type="EMBL" id="QTA80406.1"/>
    </source>
</evidence>
<dbReference type="SUPFAM" id="SSF52821">
    <property type="entry name" value="Rhodanese/Cell cycle control phosphatase"/>
    <property type="match status" value="1"/>
</dbReference>